<evidence type="ECO:0000256" key="3">
    <source>
        <dbReference type="ARBA" id="ARBA00023163"/>
    </source>
</evidence>
<dbReference type="InterPro" id="IPR011991">
    <property type="entry name" value="ArsR-like_HTH"/>
</dbReference>
<dbReference type="InterPro" id="IPR019885">
    <property type="entry name" value="Tscrpt_reg_HTH_AsnC-type_CS"/>
</dbReference>
<dbReference type="CDD" id="cd00090">
    <property type="entry name" value="HTH_ARSR"/>
    <property type="match status" value="1"/>
</dbReference>
<dbReference type="InterPro" id="IPR019888">
    <property type="entry name" value="Tscrpt_reg_AsnC-like"/>
</dbReference>
<dbReference type="PANTHER" id="PTHR30154:SF17">
    <property type="entry name" value="DNA-BINDING TRANSCRIPTIONAL ACTIVATOR DECR"/>
    <property type="match status" value="1"/>
</dbReference>
<name>A0A1I6L2J9_9RHOB</name>
<dbReference type="OrthoDB" id="7847328at2"/>
<keyword evidence="2" id="KW-0238">DNA-binding</keyword>
<dbReference type="Pfam" id="PF13412">
    <property type="entry name" value="HTH_24"/>
    <property type="match status" value="1"/>
</dbReference>
<dbReference type="SUPFAM" id="SSF46785">
    <property type="entry name" value="Winged helix' DNA-binding domain"/>
    <property type="match status" value="1"/>
</dbReference>
<evidence type="ECO:0000259" key="4">
    <source>
        <dbReference type="PROSITE" id="PS50956"/>
    </source>
</evidence>
<dbReference type="GO" id="GO:0006355">
    <property type="term" value="P:regulation of DNA-templated transcription"/>
    <property type="evidence" value="ECO:0007669"/>
    <property type="project" value="UniProtKB-ARBA"/>
</dbReference>
<accession>A0A1I6L2J9</accession>
<dbReference type="GO" id="GO:0005829">
    <property type="term" value="C:cytosol"/>
    <property type="evidence" value="ECO:0007669"/>
    <property type="project" value="TreeGrafter"/>
</dbReference>
<dbReference type="InterPro" id="IPR036390">
    <property type="entry name" value="WH_DNA-bd_sf"/>
</dbReference>
<dbReference type="InterPro" id="IPR011008">
    <property type="entry name" value="Dimeric_a/b-barrel"/>
</dbReference>
<dbReference type="Proteomes" id="UP000198926">
    <property type="component" value="Unassembled WGS sequence"/>
</dbReference>
<feature type="domain" description="HTH asnC-type" evidence="4">
    <location>
        <begin position="5"/>
        <end position="66"/>
    </location>
</feature>
<reference evidence="5 6" key="1">
    <citation type="submission" date="2016-10" db="EMBL/GenBank/DDBJ databases">
        <authorList>
            <person name="de Groot N.N."/>
        </authorList>
    </citation>
    <scope>NUCLEOTIDE SEQUENCE [LARGE SCALE GENOMIC DNA]</scope>
    <source>
        <strain evidence="5 6">DSM 29433</strain>
    </source>
</reference>
<dbReference type="Gene3D" id="1.10.10.10">
    <property type="entry name" value="Winged helix-like DNA-binding domain superfamily/Winged helix DNA-binding domain"/>
    <property type="match status" value="1"/>
</dbReference>
<dbReference type="SMART" id="SM00344">
    <property type="entry name" value="HTH_ASNC"/>
    <property type="match status" value="1"/>
</dbReference>
<dbReference type="SUPFAM" id="SSF54909">
    <property type="entry name" value="Dimeric alpha+beta barrel"/>
    <property type="match status" value="1"/>
</dbReference>
<keyword evidence="6" id="KW-1185">Reference proteome</keyword>
<dbReference type="GO" id="GO:0043200">
    <property type="term" value="P:response to amino acid"/>
    <property type="evidence" value="ECO:0007669"/>
    <property type="project" value="TreeGrafter"/>
</dbReference>
<evidence type="ECO:0000313" key="6">
    <source>
        <dbReference type="Proteomes" id="UP000198926"/>
    </source>
</evidence>
<dbReference type="STRING" id="1123755.SAMN05444714_0110"/>
<dbReference type="PROSITE" id="PS50956">
    <property type="entry name" value="HTH_ASNC_2"/>
    <property type="match status" value="1"/>
</dbReference>
<dbReference type="Pfam" id="PF01037">
    <property type="entry name" value="AsnC_trans_reg"/>
    <property type="match status" value="1"/>
</dbReference>
<dbReference type="InterPro" id="IPR019887">
    <property type="entry name" value="Tscrpt_reg_AsnC/Lrp_C"/>
</dbReference>
<gene>
    <name evidence="5" type="ORF">SAMN05444714_0110</name>
</gene>
<keyword evidence="1" id="KW-0805">Transcription regulation</keyword>
<proteinExistence type="predicted"/>
<dbReference type="RefSeq" id="WP_090202620.1">
    <property type="nucleotide sequence ID" value="NZ_FOZM01000001.1"/>
</dbReference>
<evidence type="ECO:0000256" key="1">
    <source>
        <dbReference type="ARBA" id="ARBA00023015"/>
    </source>
</evidence>
<dbReference type="AlphaFoldDB" id="A0A1I6L2J9"/>
<dbReference type="InterPro" id="IPR000485">
    <property type="entry name" value="AsnC-type_HTH_dom"/>
</dbReference>
<dbReference type="EMBL" id="FOZM01000001">
    <property type="protein sequence ID" value="SFR97689.1"/>
    <property type="molecule type" value="Genomic_DNA"/>
</dbReference>
<dbReference type="PRINTS" id="PR00033">
    <property type="entry name" value="HTHASNC"/>
</dbReference>
<organism evidence="5 6">
    <name type="scientific">Yoonia litorea</name>
    <dbReference type="NCBI Taxonomy" id="1123755"/>
    <lineage>
        <taxon>Bacteria</taxon>
        <taxon>Pseudomonadati</taxon>
        <taxon>Pseudomonadota</taxon>
        <taxon>Alphaproteobacteria</taxon>
        <taxon>Rhodobacterales</taxon>
        <taxon>Paracoccaceae</taxon>
        <taxon>Yoonia</taxon>
    </lineage>
</organism>
<dbReference type="PANTHER" id="PTHR30154">
    <property type="entry name" value="LEUCINE-RESPONSIVE REGULATORY PROTEIN"/>
    <property type="match status" value="1"/>
</dbReference>
<dbReference type="InterPro" id="IPR036388">
    <property type="entry name" value="WH-like_DNA-bd_sf"/>
</dbReference>
<sequence length="153" mass="17107">MTENIDDIDRKILSILQKDASLSVDDVSATVNLSRNACWRRIKALEERGVIRGRVALVDAASVGVPLTAMVLIRTSKHDDIWMKDFQSALQLFPEVVGAYRMTGDLDYVLRVRVADVPAYDAFYKRLTSRISVSDISASFVMEEIKETTAVPL</sequence>
<evidence type="ECO:0000313" key="5">
    <source>
        <dbReference type="EMBL" id="SFR97689.1"/>
    </source>
</evidence>
<evidence type="ECO:0000256" key="2">
    <source>
        <dbReference type="ARBA" id="ARBA00023125"/>
    </source>
</evidence>
<keyword evidence="3" id="KW-0804">Transcription</keyword>
<dbReference type="GO" id="GO:0043565">
    <property type="term" value="F:sequence-specific DNA binding"/>
    <property type="evidence" value="ECO:0007669"/>
    <property type="project" value="InterPro"/>
</dbReference>
<protein>
    <submittedName>
        <fullName evidence="5">Transcriptional regulator, AsnC family</fullName>
    </submittedName>
</protein>
<dbReference type="PROSITE" id="PS00519">
    <property type="entry name" value="HTH_ASNC_1"/>
    <property type="match status" value="1"/>
</dbReference>
<dbReference type="Gene3D" id="3.30.70.920">
    <property type="match status" value="1"/>
</dbReference>